<keyword evidence="2 12" id="KW-0678">Repressor</keyword>
<dbReference type="Proteomes" id="UP000032431">
    <property type="component" value="Chromosome I"/>
</dbReference>
<comment type="function">
    <text evidence="12">Represses a number of genes involved in the response to DNA damage (SOS response), including recA and lexA. In the presence of single-stranded DNA, RecA interacts with LexA causing an autocatalytic cleavage which disrupts the DNA-binding part of LexA, leading to derepression of the SOS regulon and eventually DNA repair.</text>
</comment>
<accession>A0A078KQ26</accession>
<dbReference type="InterPro" id="IPR006200">
    <property type="entry name" value="LexA"/>
</dbReference>
<evidence type="ECO:0000256" key="11">
    <source>
        <dbReference type="ARBA" id="ARBA00023236"/>
    </source>
</evidence>
<dbReference type="HAMAP" id="MF_00015">
    <property type="entry name" value="LexA"/>
    <property type="match status" value="1"/>
</dbReference>
<dbReference type="NCBIfam" id="TIGR00498">
    <property type="entry name" value="lexA"/>
    <property type="match status" value="1"/>
</dbReference>
<evidence type="ECO:0000256" key="13">
    <source>
        <dbReference type="RuleBase" id="RU003991"/>
    </source>
</evidence>
<dbReference type="AlphaFoldDB" id="A0A078KQ26"/>
<protein>
    <recommendedName>
        <fullName evidence="12">LexA repressor</fullName>
        <ecNumber evidence="12">3.4.21.88</ecNumber>
    </recommendedName>
</protein>
<dbReference type="InterPro" id="IPR036388">
    <property type="entry name" value="WH-like_DNA-bd_sf"/>
</dbReference>
<feature type="domain" description="Peptidase S24/S26A/S26B/S26C" evidence="14">
    <location>
        <begin position="81"/>
        <end position="193"/>
    </location>
</feature>
<dbReference type="GO" id="GO:0004252">
    <property type="term" value="F:serine-type endopeptidase activity"/>
    <property type="evidence" value="ECO:0007669"/>
    <property type="project" value="UniProtKB-UniRule"/>
</dbReference>
<dbReference type="GO" id="GO:0003677">
    <property type="term" value="F:DNA binding"/>
    <property type="evidence" value="ECO:0007669"/>
    <property type="project" value="UniProtKB-UniRule"/>
</dbReference>
<evidence type="ECO:0000259" key="14">
    <source>
        <dbReference type="Pfam" id="PF00717"/>
    </source>
</evidence>
<feature type="site" description="Cleavage; by autolysis" evidence="12">
    <location>
        <begin position="88"/>
        <end position="89"/>
    </location>
</feature>
<feature type="active site" description="For autocatalytic cleavage activity" evidence="12">
    <location>
        <position position="123"/>
    </location>
</feature>
<evidence type="ECO:0000313" key="16">
    <source>
        <dbReference type="EMBL" id="CDZ24528.1"/>
    </source>
</evidence>
<comment type="catalytic activity">
    <reaction evidence="12">
        <text>Hydrolysis of Ala-|-Gly bond in repressor LexA.</text>
        <dbReference type="EC" id="3.4.21.88"/>
    </reaction>
</comment>
<dbReference type="Gene3D" id="1.10.10.10">
    <property type="entry name" value="Winged helix-like DNA-binding domain superfamily/Winged helix DNA-binding domain"/>
    <property type="match status" value="1"/>
</dbReference>
<proteinExistence type="inferred from homology"/>
<keyword evidence="6 12" id="KW-0068">Autocatalytic cleavage</keyword>
<dbReference type="STRING" id="29343.CCDG5_1414"/>
<dbReference type="InterPro" id="IPR015927">
    <property type="entry name" value="Peptidase_S24_S26A/B/C"/>
</dbReference>
<dbReference type="FunFam" id="2.10.109.10:FF:000001">
    <property type="entry name" value="LexA repressor"/>
    <property type="match status" value="1"/>
</dbReference>
<evidence type="ECO:0000256" key="2">
    <source>
        <dbReference type="ARBA" id="ARBA00022491"/>
    </source>
</evidence>
<dbReference type="GO" id="GO:0006260">
    <property type="term" value="P:DNA replication"/>
    <property type="evidence" value="ECO:0007669"/>
    <property type="project" value="UniProtKB-UniRule"/>
</dbReference>
<dbReference type="GO" id="GO:0009432">
    <property type="term" value="P:SOS response"/>
    <property type="evidence" value="ECO:0007669"/>
    <property type="project" value="UniProtKB-UniRule"/>
</dbReference>
<dbReference type="SUPFAM" id="SSF51306">
    <property type="entry name" value="LexA/Signal peptidase"/>
    <property type="match status" value="1"/>
</dbReference>
<evidence type="ECO:0000256" key="7">
    <source>
        <dbReference type="ARBA" id="ARBA00023015"/>
    </source>
</evidence>
<feature type="active site" description="For autocatalytic cleavage activity" evidence="12">
    <location>
        <position position="160"/>
    </location>
</feature>
<keyword evidence="7 12" id="KW-0805">Transcription regulation</keyword>
<dbReference type="InterPro" id="IPR006197">
    <property type="entry name" value="Peptidase_S24_LexA"/>
</dbReference>
<dbReference type="EMBL" id="LM995447">
    <property type="protein sequence ID" value="CDZ24528.1"/>
    <property type="molecule type" value="Genomic_DNA"/>
</dbReference>
<dbReference type="InterPro" id="IPR036286">
    <property type="entry name" value="LexA/Signal_pep-like_sf"/>
</dbReference>
<gene>
    <name evidence="12" type="primary">lexA</name>
    <name evidence="16" type="ORF">CCDG5_1414</name>
</gene>
<dbReference type="PRINTS" id="PR00726">
    <property type="entry name" value="LEXASERPTASE"/>
</dbReference>
<keyword evidence="8 12" id="KW-0238">DNA-binding</keyword>
<evidence type="ECO:0000313" key="17">
    <source>
        <dbReference type="Proteomes" id="UP000032431"/>
    </source>
</evidence>
<feature type="domain" description="LexA repressor DNA-binding" evidence="15">
    <location>
        <begin position="10"/>
        <end position="56"/>
    </location>
</feature>
<keyword evidence="17" id="KW-1185">Reference proteome</keyword>
<keyword evidence="10 12" id="KW-0234">DNA repair</keyword>
<dbReference type="GO" id="GO:0045892">
    <property type="term" value="P:negative regulation of DNA-templated transcription"/>
    <property type="evidence" value="ECO:0007669"/>
    <property type="project" value="UniProtKB-UniRule"/>
</dbReference>
<dbReference type="GO" id="GO:0006508">
    <property type="term" value="P:proteolysis"/>
    <property type="evidence" value="ECO:0007669"/>
    <property type="project" value="InterPro"/>
</dbReference>
<dbReference type="InterPro" id="IPR039418">
    <property type="entry name" value="LexA-like"/>
</dbReference>
<dbReference type="HOGENOM" id="CLU_066192_45_1_9"/>
<dbReference type="EC" id="3.4.21.88" evidence="12"/>
<keyword evidence="5 12" id="KW-0378">Hydrolase</keyword>
<comment type="similarity">
    <text evidence="1 12 13">Belongs to the peptidase S24 family.</text>
</comment>
<reference evidence="17" key="1">
    <citation type="submission" date="2014-07" db="EMBL/GenBank/DDBJ databases">
        <authorList>
            <person name="Wibberg D."/>
        </authorList>
    </citation>
    <scope>NUCLEOTIDE SEQUENCE [LARGE SCALE GENOMIC DNA]</scope>
    <source>
        <strain evidence="17">DG5</strain>
    </source>
</reference>
<dbReference type="Pfam" id="PF00717">
    <property type="entry name" value="Peptidase_S24"/>
    <property type="match status" value="1"/>
</dbReference>
<evidence type="ECO:0000256" key="5">
    <source>
        <dbReference type="ARBA" id="ARBA00022801"/>
    </source>
</evidence>
<evidence type="ECO:0000259" key="15">
    <source>
        <dbReference type="Pfam" id="PF01726"/>
    </source>
</evidence>
<dbReference type="PANTHER" id="PTHR33516">
    <property type="entry name" value="LEXA REPRESSOR"/>
    <property type="match status" value="1"/>
</dbReference>
<dbReference type="KEGG" id="ccel:CCDG5_1414"/>
<evidence type="ECO:0000256" key="4">
    <source>
        <dbReference type="ARBA" id="ARBA00022763"/>
    </source>
</evidence>
<dbReference type="PATRIC" id="fig|29343.3.peg.1492"/>
<keyword evidence="4 12" id="KW-0227">DNA damage</keyword>
<evidence type="ECO:0000256" key="8">
    <source>
        <dbReference type="ARBA" id="ARBA00023125"/>
    </source>
</evidence>
<dbReference type="InterPro" id="IPR036390">
    <property type="entry name" value="WH_DNA-bd_sf"/>
</dbReference>
<name>A0A078KQ26_9FIRM</name>
<evidence type="ECO:0000256" key="9">
    <source>
        <dbReference type="ARBA" id="ARBA00023163"/>
    </source>
</evidence>
<evidence type="ECO:0000256" key="10">
    <source>
        <dbReference type="ARBA" id="ARBA00023204"/>
    </source>
</evidence>
<dbReference type="InterPro" id="IPR006199">
    <property type="entry name" value="LexA_DNA-bd_dom"/>
</dbReference>
<comment type="subunit">
    <text evidence="12">Homodimer.</text>
</comment>
<organism evidence="16 17">
    <name type="scientific">[Clostridium] cellulosi</name>
    <dbReference type="NCBI Taxonomy" id="29343"/>
    <lineage>
        <taxon>Bacteria</taxon>
        <taxon>Bacillati</taxon>
        <taxon>Bacillota</taxon>
        <taxon>Clostridia</taxon>
        <taxon>Eubacteriales</taxon>
        <taxon>Oscillospiraceae</taxon>
        <taxon>Oscillospiraceae incertae sedis</taxon>
    </lineage>
</organism>
<sequence length="209" mass="23125">MTRPNKKELIYKFICEEYKKNGFSPSIGEIAAHLGLSAKSNIHRQLQQLVKDGKLQNLGGRYVPTDLHEEEAAGANVVLVPLLGRVAAGMPITAVENLDGYIAYIPRSGSGKEFFALTIKGDSMINANIFDGDIVIVEKTSVVENGEIAVVLVGDEATVKTFYRENGHFRLQPENPEYEPIIVDNAEILGRVVASLRYFNNRRIIKPLL</sequence>
<dbReference type="Pfam" id="PF01726">
    <property type="entry name" value="LexA_DNA_bind"/>
    <property type="match status" value="1"/>
</dbReference>
<dbReference type="CDD" id="cd06529">
    <property type="entry name" value="S24_LexA-like"/>
    <property type="match status" value="1"/>
</dbReference>
<dbReference type="GO" id="GO:0006281">
    <property type="term" value="P:DNA repair"/>
    <property type="evidence" value="ECO:0007669"/>
    <property type="project" value="UniProtKB-UniRule"/>
</dbReference>
<keyword evidence="11 12" id="KW-0742">SOS response</keyword>
<dbReference type="PANTHER" id="PTHR33516:SF2">
    <property type="entry name" value="LEXA REPRESSOR-RELATED"/>
    <property type="match status" value="1"/>
</dbReference>
<feature type="DNA-binding region" description="H-T-H motif" evidence="12">
    <location>
        <begin position="27"/>
        <end position="47"/>
    </location>
</feature>
<dbReference type="OrthoDB" id="9802364at2"/>
<evidence type="ECO:0000256" key="12">
    <source>
        <dbReference type="HAMAP-Rule" id="MF_00015"/>
    </source>
</evidence>
<dbReference type="Gene3D" id="2.10.109.10">
    <property type="entry name" value="Umud Fragment, subunit A"/>
    <property type="match status" value="1"/>
</dbReference>
<keyword evidence="3 12" id="KW-0235">DNA replication</keyword>
<evidence type="ECO:0000256" key="3">
    <source>
        <dbReference type="ARBA" id="ARBA00022705"/>
    </source>
</evidence>
<dbReference type="InterPro" id="IPR050077">
    <property type="entry name" value="LexA_repressor"/>
</dbReference>
<evidence type="ECO:0000256" key="6">
    <source>
        <dbReference type="ARBA" id="ARBA00022813"/>
    </source>
</evidence>
<keyword evidence="9 12" id="KW-0804">Transcription</keyword>
<dbReference type="SUPFAM" id="SSF46785">
    <property type="entry name" value="Winged helix' DNA-binding domain"/>
    <property type="match status" value="1"/>
</dbReference>
<evidence type="ECO:0000256" key="1">
    <source>
        <dbReference type="ARBA" id="ARBA00007484"/>
    </source>
</evidence>